<evidence type="ECO:0000259" key="3">
    <source>
        <dbReference type="PROSITE" id="PS50184"/>
    </source>
</evidence>
<dbReference type="InterPro" id="IPR004094">
    <property type="entry name" value="Antistasin-like"/>
</dbReference>
<feature type="domain" description="Antistasin-like" evidence="4">
    <location>
        <begin position="420"/>
        <end position="446"/>
    </location>
</feature>
<evidence type="ECO:0000256" key="1">
    <source>
        <dbReference type="ARBA" id="ARBA00022690"/>
    </source>
</evidence>
<evidence type="ECO:0000259" key="4">
    <source>
        <dbReference type="PROSITE" id="PS51252"/>
    </source>
</evidence>
<evidence type="ECO:0000313" key="5">
    <source>
        <dbReference type="EMBL" id="KAK7488644.1"/>
    </source>
</evidence>
<comment type="caution">
    <text evidence="5">The sequence shown here is derived from an EMBL/GenBank/DDBJ whole genome shotgun (WGS) entry which is preliminary data.</text>
</comment>
<feature type="domain" description="VWFC" evidence="3">
    <location>
        <begin position="352"/>
        <end position="409"/>
    </location>
</feature>
<evidence type="ECO:0000313" key="6">
    <source>
        <dbReference type="Proteomes" id="UP001519460"/>
    </source>
</evidence>
<feature type="domain" description="VWFC" evidence="3">
    <location>
        <begin position="692"/>
        <end position="750"/>
    </location>
</feature>
<dbReference type="PANTHER" id="PTHR46439">
    <property type="entry name" value="CYSTEINE-RICH MOTOR NEURON 1 PROTEIN"/>
    <property type="match status" value="1"/>
</dbReference>
<dbReference type="Pfam" id="PF00093">
    <property type="entry name" value="VWC"/>
    <property type="match status" value="3"/>
</dbReference>
<feature type="non-terminal residue" evidence="5">
    <location>
        <position position="1"/>
    </location>
</feature>
<proteinExistence type="predicted"/>
<keyword evidence="2" id="KW-0722">Serine protease inhibitor</keyword>
<dbReference type="Gene3D" id="2.10.70.10">
    <property type="entry name" value="Complement Module, domain 1"/>
    <property type="match status" value="1"/>
</dbReference>
<evidence type="ECO:0000256" key="2">
    <source>
        <dbReference type="ARBA" id="ARBA00022900"/>
    </source>
</evidence>
<dbReference type="AlphaFoldDB" id="A0ABD0KNG7"/>
<gene>
    <name evidence="5" type="ORF">BaRGS_00020097</name>
</gene>
<feature type="domain" description="VWFC" evidence="3">
    <location>
        <begin position="295"/>
        <end position="352"/>
    </location>
</feature>
<feature type="domain" description="VWFC" evidence="3">
    <location>
        <begin position="549"/>
        <end position="607"/>
    </location>
</feature>
<organism evidence="5 6">
    <name type="scientific">Batillaria attramentaria</name>
    <dbReference type="NCBI Taxonomy" id="370345"/>
    <lineage>
        <taxon>Eukaryota</taxon>
        <taxon>Metazoa</taxon>
        <taxon>Spiralia</taxon>
        <taxon>Lophotrochozoa</taxon>
        <taxon>Mollusca</taxon>
        <taxon>Gastropoda</taxon>
        <taxon>Caenogastropoda</taxon>
        <taxon>Sorbeoconcha</taxon>
        <taxon>Cerithioidea</taxon>
        <taxon>Batillariidae</taxon>
        <taxon>Batillaria</taxon>
    </lineage>
</organism>
<dbReference type="Pfam" id="PF23334">
    <property type="entry name" value="VWC2L_2nd"/>
    <property type="match status" value="2"/>
</dbReference>
<protein>
    <recommendedName>
        <fullName evidence="7">Cysteine-rich motor neuron 1 protein</fullName>
    </recommendedName>
</protein>
<dbReference type="SUPFAM" id="SSF57603">
    <property type="entry name" value="FnI-like domain"/>
    <property type="match status" value="5"/>
</dbReference>
<accession>A0ABD0KNG7</accession>
<dbReference type="SMART" id="SM00214">
    <property type="entry name" value="VWC"/>
    <property type="match status" value="5"/>
</dbReference>
<dbReference type="InterPro" id="IPR052624">
    <property type="entry name" value="CRIM1"/>
</dbReference>
<feature type="domain" description="VWFC" evidence="3">
    <location>
        <begin position="619"/>
        <end position="677"/>
    </location>
</feature>
<dbReference type="Pfam" id="PF02822">
    <property type="entry name" value="Antistasin"/>
    <property type="match status" value="1"/>
</dbReference>
<dbReference type="PANTHER" id="PTHR46439:SF1">
    <property type="entry name" value="CYSTEINE-RICH MOTOR NEURON 1 PROTEIN"/>
    <property type="match status" value="1"/>
</dbReference>
<dbReference type="GO" id="GO:0004867">
    <property type="term" value="F:serine-type endopeptidase inhibitor activity"/>
    <property type="evidence" value="ECO:0007669"/>
    <property type="project" value="UniProtKB-KW"/>
</dbReference>
<dbReference type="Gene3D" id="2.10.22.10">
    <property type="entry name" value="Antistasin, domain 1"/>
    <property type="match status" value="2"/>
</dbReference>
<dbReference type="Proteomes" id="UP001519460">
    <property type="component" value="Unassembled WGS sequence"/>
</dbReference>
<name>A0ABD0KNG7_9CAEN</name>
<reference evidence="5 6" key="1">
    <citation type="journal article" date="2023" name="Sci. Data">
        <title>Genome assembly of the Korean intertidal mud-creeper Batillaria attramentaria.</title>
        <authorList>
            <person name="Patra A.K."/>
            <person name="Ho P.T."/>
            <person name="Jun S."/>
            <person name="Lee S.J."/>
            <person name="Kim Y."/>
            <person name="Won Y.J."/>
        </authorList>
    </citation>
    <scope>NUCLEOTIDE SEQUENCE [LARGE SCALE GENOMIC DNA]</scope>
    <source>
        <strain evidence="5">Wonlab-2016</strain>
    </source>
</reference>
<dbReference type="PROSITE" id="PS50184">
    <property type="entry name" value="VWFC_2"/>
    <property type="match status" value="5"/>
</dbReference>
<dbReference type="Gene3D" id="6.20.200.20">
    <property type="match status" value="4"/>
</dbReference>
<dbReference type="InterPro" id="IPR001007">
    <property type="entry name" value="VWF_dom"/>
</dbReference>
<evidence type="ECO:0008006" key="7">
    <source>
        <dbReference type="Google" id="ProtNLM"/>
    </source>
</evidence>
<keyword evidence="1" id="KW-0646">Protease inhibitor</keyword>
<dbReference type="PROSITE" id="PS01208">
    <property type="entry name" value="VWFC_1"/>
    <property type="match status" value="4"/>
</dbReference>
<dbReference type="PROSITE" id="PS51252">
    <property type="entry name" value="ANTISTASIN"/>
    <property type="match status" value="1"/>
</dbReference>
<dbReference type="EMBL" id="JACVVK020000148">
    <property type="protein sequence ID" value="KAK7488644.1"/>
    <property type="molecule type" value="Genomic_DNA"/>
</dbReference>
<keyword evidence="6" id="KW-1185">Reference proteome</keyword>
<sequence>LSLFTCSNNTDCEASDYQLCPPDSELVFNATSDLPSYCRCNVSRCALPDCATGFTVSLVQRGRTRDRGEEILFKTGAGPARGLERQKKDAAASSTSFVSPWTNDPFVWTIHIMTTIRWCQFNIDTCQLVTCPAVSEEECPEDSERPPSTWTEDGCCQLHQGCVCHAEDTCPPVECPEGFQIQVVSRATRIPGSCCDKFRCVNAVYWLPLAWLIAVPAPEDNALLFKDYRLTQVVFVLGQPVSSASPHADRNCGSYWWGTIVPWFTPPATGRSRYIATAISPCCVAFCTDVGETGLTCSYEDRHFQNGESWQIEKCTMCTCNDGISRCRVSSCSPPPCGWMVIPDGECCPVCRGCVSDSGGLYNNSDVWRENDCVTCQCQDGQVLCQAEMCAVECSHPRPIPGQCCPVCDEPDPVVTPRMCPSMENCSLDCPMGLQRTDDGCVVCKCKPKPCDLECEFGRAVDDQGTELCQCNALPPRCPSLDSCQKKCVYGYKIGRAGCQKCRCNKCPVFSCTKRCLHGFLVNEDGYAPPLLLPPPTTPNLSNASVQGRSCLTPLGGVRREDGEAWDDGCRLCFCRNGREMCSLIACPAPRCENPIFRIGDCCPSCPGVAVLPPGGERELCQSASGEYHVEGETWALDSCTQCLCHAGTVLCETPVCPPVLCHHPVKPTGSCCAICKGEDESNLSVAGLVERPCKSATGVSWQHDQVWWAGPCQSCQCQGGQVTCYSQVCPPLNCNKTVLRKGQCCPTCVGEFSSEMCFFSAGVFE</sequence>